<keyword evidence="2" id="KW-0614">Plasmid</keyword>
<evidence type="ECO:0000259" key="1">
    <source>
        <dbReference type="Pfam" id="PF24035"/>
    </source>
</evidence>
<evidence type="ECO:0000313" key="2">
    <source>
        <dbReference type="EMBL" id="AHG01882.1"/>
    </source>
</evidence>
<accession>W0JX70</accession>
<dbReference type="KEGG" id="hlr:HALLA_00895"/>
<protein>
    <recommendedName>
        <fullName evidence="1">DUF7344 domain-containing protein</fullName>
    </recommendedName>
</protein>
<reference evidence="2 3" key="1">
    <citation type="submission" date="2014-01" db="EMBL/GenBank/DDBJ databases">
        <authorList>
            <consortium name="DOE Joint Genome Institute"/>
            <person name="Anderson I."/>
            <person name="Huntemann M."/>
            <person name="Han J."/>
            <person name="Chen A."/>
            <person name="Kyrpides N."/>
            <person name="Mavromatis K."/>
            <person name="Markowitz V."/>
            <person name="Palaniappan K."/>
            <person name="Ivanova N."/>
            <person name="Schaumberg A."/>
            <person name="Pati A."/>
            <person name="Liolios K."/>
            <person name="Nordberg H.P."/>
            <person name="Cantor M.N."/>
            <person name="Hua S.X."/>
            <person name="Woyke T."/>
        </authorList>
    </citation>
    <scope>NUCLEOTIDE SEQUENCE [LARGE SCALE GENOMIC DNA]</scope>
    <source>
        <strain evidence="2 3">XH-48</strain>
        <plasmid evidence="3">2</plasmid>
    </source>
</reference>
<proteinExistence type="predicted"/>
<feature type="domain" description="DUF7344" evidence="1">
    <location>
        <begin position="8"/>
        <end position="87"/>
    </location>
</feature>
<sequence length="112" mass="12991">MEALDQIFNLLSEERRRYTLYFLEQQDDPAPVDEVAEQVAEWKTDGPPASIPEEKFEQIEVKLLHNDLPKASEAKYINYDSEERMVELTEAPPTFKAIISVAEIIERPDRNP</sequence>
<dbReference type="EMBL" id="CP007057">
    <property type="protein sequence ID" value="AHG01882.1"/>
    <property type="molecule type" value="Genomic_DNA"/>
</dbReference>
<gene>
    <name evidence="2" type="ORF">HALLA_00895</name>
</gene>
<dbReference type="InterPro" id="IPR055768">
    <property type="entry name" value="DUF7344"/>
</dbReference>
<dbReference type="Proteomes" id="UP000019024">
    <property type="component" value="Plasmid unnamed2"/>
</dbReference>
<keyword evidence="3" id="KW-1185">Reference proteome</keyword>
<dbReference type="eggNOG" id="arCOG03828">
    <property type="taxonomic scope" value="Archaea"/>
</dbReference>
<dbReference type="Pfam" id="PF24035">
    <property type="entry name" value="DUF7344"/>
    <property type="match status" value="1"/>
</dbReference>
<name>W0JX70_9EURY</name>
<dbReference type="HOGENOM" id="CLU_131305_2_0_2"/>
<dbReference type="OrthoDB" id="241828at2157"/>
<dbReference type="GeneID" id="25147246"/>
<geneLocation type="plasmid" evidence="2">
    <name>unnamed</name>
</geneLocation>
<organism evidence="2 3">
    <name type="scientific">Halostagnicola larsenii XH-48</name>
    <dbReference type="NCBI Taxonomy" id="797299"/>
    <lineage>
        <taxon>Archaea</taxon>
        <taxon>Methanobacteriati</taxon>
        <taxon>Methanobacteriota</taxon>
        <taxon>Stenosarchaea group</taxon>
        <taxon>Halobacteria</taxon>
        <taxon>Halobacteriales</taxon>
        <taxon>Natrialbaceae</taxon>
        <taxon>Halostagnicola</taxon>
    </lineage>
</organism>
<dbReference type="RefSeq" id="WP_049954728.1">
    <property type="nucleotide sequence ID" value="NZ_CP007057.1"/>
</dbReference>
<evidence type="ECO:0000313" key="3">
    <source>
        <dbReference type="Proteomes" id="UP000019024"/>
    </source>
</evidence>
<dbReference type="AlphaFoldDB" id="W0JX70"/>